<keyword evidence="1" id="KW-0560">Oxidoreductase</keyword>
<evidence type="ECO:0000313" key="4">
    <source>
        <dbReference type="Proteomes" id="UP001165524"/>
    </source>
</evidence>
<dbReference type="PANTHER" id="PTHR43157">
    <property type="entry name" value="PHOSPHATIDYLINOSITOL-GLYCAN BIOSYNTHESIS CLASS F PROTEIN-RELATED"/>
    <property type="match status" value="1"/>
</dbReference>
<dbReference type="Proteomes" id="UP001165524">
    <property type="component" value="Unassembled WGS sequence"/>
</dbReference>
<reference evidence="3" key="1">
    <citation type="submission" date="2022-04" db="EMBL/GenBank/DDBJ databases">
        <title>Alcanivorax sp. CY1518 draft genome sequence.</title>
        <authorList>
            <person name="Zhao G."/>
            <person name="An M."/>
        </authorList>
    </citation>
    <scope>NUCLEOTIDE SEQUENCE</scope>
    <source>
        <strain evidence="3">CY1518</strain>
    </source>
</reference>
<dbReference type="EMBL" id="JALKII010000003">
    <property type="protein sequence ID" value="MCK0537509.1"/>
    <property type="molecule type" value="Genomic_DNA"/>
</dbReference>
<dbReference type="PRINTS" id="PR00080">
    <property type="entry name" value="SDRFAMILY"/>
</dbReference>
<dbReference type="PANTHER" id="PTHR43157:SF31">
    <property type="entry name" value="PHOSPHATIDYLINOSITOL-GLYCAN BIOSYNTHESIS CLASS F PROTEIN"/>
    <property type="match status" value="1"/>
</dbReference>
<comment type="similarity">
    <text evidence="2">Belongs to the short-chain dehydrogenases/reductases (SDR) family.</text>
</comment>
<proteinExistence type="inferred from homology"/>
<dbReference type="Pfam" id="PF00106">
    <property type="entry name" value="adh_short"/>
    <property type="match status" value="1"/>
</dbReference>
<evidence type="ECO:0000256" key="1">
    <source>
        <dbReference type="ARBA" id="ARBA00023002"/>
    </source>
</evidence>
<sequence>MTTAVLGKTVVITGANSGIGWVTARALAAQGAYVVLACRRSEAAAEAREQILRQHPRAKVEMVTLDLASLASVRAGALEISERFPVVDILINNAGLASMRREISADGFELTFATNHLGPFLFTRLLLPAMARPGGRIINVASDAHRYIGRMHWDDLQLDRRYGVMRAYAQSKLANILFTRELAARLEGAGIAVNALHPGAVATGIWPQNHWYERAFSNLLKLFLVSAEKGARTTIWLATGAEGGASNGGYFINRKPRKPAAQARSSADQARLWAVSEQLVGLPAFSDKELTA</sequence>
<comment type="caution">
    <text evidence="3">The sequence shown here is derived from an EMBL/GenBank/DDBJ whole genome shotgun (WGS) entry which is preliminary data.</text>
</comment>
<gene>
    <name evidence="3" type="ORF">MU846_07275</name>
</gene>
<evidence type="ECO:0000256" key="2">
    <source>
        <dbReference type="RuleBase" id="RU000363"/>
    </source>
</evidence>
<organism evidence="3 4">
    <name type="scientific">Alcanivorax quisquiliarum</name>
    <dbReference type="NCBI Taxonomy" id="2933565"/>
    <lineage>
        <taxon>Bacteria</taxon>
        <taxon>Pseudomonadati</taxon>
        <taxon>Pseudomonadota</taxon>
        <taxon>Gammaproteobacteria</taxon>
        <taxon>Oceanospirillales</taxon>
        <taxon>Alcanivoracaceae</taxon>
        <taxon>Alcanivorax</taxon>
    </lineage>
</organism>
<dbReference type="CDD" id="cd05327">
    <property type="entry name" value="retinol-DH_like_SDR_c_like"/>
    <property type="match status" value="1"/>
</dbReference>
<accession>A0ABT0E787</accession>
<dbReference type="InterPro" id="IPR002347">
    <property type="entry name" value="SDR_fam"/>
</dbReference>
<dbReference type="InterPro" id="IPR036291">
    <property type="entry name" value="NAD(P)-bd_dom_sf"/>
</dbReference>
<protein>
    <submittedName>
        <fullName evidence="3">SDR family oxidoreductase</fullName>
    </submittedName>
</protein>
<keyword evidence="4" id="KW-1185">Reference proteome</keyword>
<dbReference type="SUPFAM" id="SSF51735">
    <property type="entry name" value="NAD(P)-binding Rossmann-fold domains"/>
    <property type="match status" value="1"/>
</dbReference>
<name>A0ABT0E787_9GAMM</name>
<dbReference type="RefSeq" id="WP_246951109.1">
    <property type="nucleotide sequence ID" value="NZ_JALKII010000003.1"/>
</dbReference>
<dbReference type="Gene3D" id="3.40.50.720">
    <property type="entry name" value="NAD(P)-binding Rossmann-like Domain"/>
    <property type="match status" value="1"/>
</dbReference>
<dbReference type="PRINTS" id="PR00081">
    <property type="entry name" value="GDHRDH"/>
</dbReference>
<evidence type="ECO:0000313" key="3">
    <source>
        <dbReference type="EMBL" id="MCK0537509.1"/>
    </source>
</evidence>